<sequence length="180" mass="20240">MSQPFFTIGHSTRSLSEFIDLLKNSGVEQLVDVRSFARSRTNPQFNEETLPGALQPEGIGYLHLKQLGGRRGKAAGAPASPNAYWTHPAFRNYADYATTEAFSEGLRTLIELGSKRRCAIMCSEAVWWRCHRRIIADYLLARHKDVRHIMDAHHVTSATMTPAARPQSDGTLLYPPEEEE</sequence>
<dbReference type="PANTHER" id="PTHR39337">
    <property type="entry name" value="BLR5642 PROTEIN"/>
    <property type="match status" value="1"/>
</dbReference>
<accession>A0A2N7X964</accession>
<dbReference type="RefSeq" id="WP_018438638.1">
    <property type="nucleotide sequence ID" value="NZ_KB890164.1"/>
</dbReference>
<proteinExistence type="predicted"/>
<dbReference type="EMBL" id="PNYC01000002">
    <property type="protein sequence ID" value="PMS38140.1"/>
    <property type="molecule type" value="Genomic_DNA"/>
</dbReference>
<evidence type="ECO:0000313" key="3">
    <source>
        <dbReference type="Proteomes" id="UP000235777"/>
    </source>
</evidence>
<dbReference type="Pfam" id="PF04343">
    <property type="entry name" value="DUF488"/>
    <property type="match status" value="1"/>
</dbReference>
<reference evidence="2 3" key="1">
    <citation type="submission" date="2018-01" db="EMBL/GenBank/DDBJ databases">
        <title>Whole genome analyses suggest that Burkholderia sensu lato contains two further novel genera in the rhizoxinica-symbiotica group Mycetohabitans gen. nov., and Trinickia gen. nov.: implications for the evolution of diazotrophy and nodulation in the Burkholderiaceae.</title>
        <authorList>
            <person name="Estrada-de los Santos P."/>
            <person name="Palmer M."/>
            <person name="Chavez-Ramirez B."/>
            <person name="Beukes C."/>
            <person name="Steenkamp E.T."/>
            <person name="Hirsch A.M."/>
            <person name="Manyaka P."/>
            <person name="Maluk M."/>
            <person name="Lafos M."/>
            <person name="Crook M."/>
            <person name="Gross E."/>
            <person name="Simon M.F."/>
            <person name="Bueno dos Reis Junior F."/>
            <person name="Poole P.S."/>
            <person name="Venter S.N."/>
            <person name="James E.K."/>
        </authorList>
    </citation>
    <scope>NUCLEOTIDE SEQUENCE [LARGE SCALE GENOMIC DNA]</scope>
    <source>
        <strain evidence="2 3">JPY 581</strain>
    </source>
</reference>
<dbReference type="InterPro" id="IPR014519">
    <property type="entry name" value="UCP024492"/>
</dbReference>
<dbReference type="OrthoDB" id="9789109at2"/>
<evidence type="ECO:0000256" key="1">
    <source>
        <dbReference type="SAM" id="MobiDB-lite"/>
    </source>
</evidence>
<dbReference type="PIRSF" id="PIRSF024492">
    <property type="entry name" value="UCP024492"/>
    <property type="match status" value="1"/>
</dbReference>
<protein>
    <submittedName>
        <fullName evidence="2">DUF488 domain-containing protein</fullName>
    </submittedName>
</protein>
<dbReference type="PANTHER" id="PTHR39337:SF1">
    <property type="entry name" value="BLR5642 PROTEIN"/>
    <property type="match status" value="1"/>
</dbReference>
<dbReference type="InterPro" id="IPR007438">
    <property type="entry name" value="DUF488"/>
</dbReference>
<organism evidence="2 3">
    <name type="scientific">Trinickia symbiotica</name>
    <dbReference type="NCBI Taxonomy" id="863227"/>
    <lineage>
        <taxon>Bacteria</taxon>
        <taxon>Pseudomonadati</taxon>
        <taxon>Pseudomonadota</taxon>
        <taxon>Betaproteobacteria</taxon>
        <taxon>Burkholderiales</taxon>
        <taxon>Burkholderiaceae</taxon>
        <taxon>Trinickia</taxon>
    </lineage>
</organism>
<feature type="region of interest" description="Disordered" evidence="1">
    <location>
        <begin position="159"/>
        <end position="180"/>
    </location>
</feature>
<comment type="caution">
    <text evidence="2">The sequence shown here is derived from an EMBL/GenBank/DDBJ whole genome shotgun (WGS) entry which is preliminary data.</text>
</comment>
<name>A0A2N7X964_9BURK</name>
<gene>
    <name evidence="2" type="ORF">C0Z20_04970</name>
</gene>
<dbReference type="AlphaFoldDB" id="A0A2N7X964"/>
<keyword evidence="3" id="KW-1185">Reference proteome</keyword>
<dbReference type="STRING" id="863227.GCA_000373005_00143"/>
<dbReference type="Proteomes" id="UP000235777">
    <property type="component" value="Unassembled WGS sequence"/>
</dbReference>
<evidence type="ECO:0000313" key="2">
    <source>
        <dbReference type="EMBL" id="PMS38140.1"/>
    </source>
</evidence>